<evidence type="ECO:0000256" key="4">
    <source>
        <dbReference type="ARBA" id="ARBA00022737"/>
    </source>
</evidence>
<dbReference type="Pfam" id="PF02589">
    <property type="entry name" value="LUD_dom"/>
    <property type="match status" value="1"/>
</dbReference>
<dbReference type="InterPro" id="IPR024569">
    <property type="entry name" value="LutB_C"/>
</dbReference>
<keyword evidence="3" id="KW-0479">Metal-binding</keyword>
<dbReference type="SUPFAM" id="SSF100950">
    <property type="entry name" value="NagB/RpiA/CoA transferase-like"/>
    <property type="match status" value="1"/>
</dbReference>
<dbReference type="Proteomes" id="UP001595791">
    <property type="component" value="Unassembled WGS sequence"/>
</dbReference>
<evidence type="ECO:0000256" key="6">
    <source>
        <dbReference type="ARBA" id="ARBA00023004"/>
    </source>
</evidence>
<dbReference type="Pfam" id="PF11870">
    <property type="entry name" value="LutB_C"/>
    <property type="match status" value="1"/>
</dbReference>
<keyword evidence="1" id="KW-0813">Transport</keyword>
<keyword evidence="4" id="KW-0677">Repeat</keyword>
<keyword evidence="7" id="KW-0411">Iron-sulfur</keyword>
<accession>A0ABV8MTF2</accession>
<evidence type="ECO:0000313" key="9">
    <source>
        <dbReference type="EMBL" id="MFC4160989.1"/>
    </source>
</evidence>
<dbReference type="InterPro" id="IPR024185">
    <property type="entry name" value="FTHF_cligase-like_sf"/>
</dbReference>
<evidence type="ECO:0000256" key="1">
    <source>
        <dbReference type="ARBA" id="ARBA00022448"/>
    </source>
</evidence>
<evidence type="ECO:0000259" key="8">
    <source>
        <dbReference type="PROSITE" id="PS51379"/>
    </source>
</evidence>
<dbReference type="PROSITE" id="PS00198">
    <property type="entry name" value="4FE4S_FER_1"/>
    <property type="match status" value="1"/>
</dbReference>
<dbReference type="InterPro" id="IPR017900">
    <property type="entry name" value="4Fe4S_Fe_S_CS"/>
</dbReference>
<dbReference type="Gene3D" id="1.10.1060.10">
    <property type="entry name" value="Alpha-helical ferredoxin"/>
    <property type="match status" value="1"/>
</dbReference>
<dbReference type="NCBIfam" id="TIGR00273">
    <property type="entry name" value="LutB/LldF family L-lactate oxidation iron-sulfur protein"/>
    <property type="match status" value="1"/>
</dbReference>
<keyword evidence="10" id="KW-1185">Reference proteome</keyword>
<organism evidence="9 10">
    <name type="scientific">Chitinimonas lacunae</name>
    <dbReference type="NCBI Taxonomy" id="1963018"/>
    <lineage>
        <taxon>Bacteria</taxon>
        <taxon>Pseudomonadati</taxon>
        <taxon>Pseudomonadota</taxon>
        <taxon>Betaproteobacteria</taxon>
        <taxon>Neisseriales</taxon>
        <taxon>Chitinibacteraceae</taxon>
        <taxon>Chitinimonas</taxon>
    </lineage>
</organism>
<proteinExistence type="predicted"/>
<dbReference type="PANTHER" id="PTHR47153:SF2">
    <property type="entry name" value="LACTATE UTILIZATION PROTEIN B"/>
    <property type="match status" value="1"/>
</dbReference>
<comment type="caution">
    <text evidence="9">The sequence shown here is derived from an EMBL/GenBank/DDBJ whole genome shotgun (WGS) entry which is preliminary data.</text>
</comment>
<keyword evidence="2" id="KW-0004">4Fe-4S</keyword>
<evidence type="ECO:0000313" key="10">
    <source>
        <dbReference type="Proteomes" id="UP001595791"/>
    </source>
</evidence>
<dbReference type="RefSeq" id="WP_378166419.1">
    <property type="nucleotide sequence ID" value="NZ_JBHSBU010000001.1"/>
</dbReference>
<feature type="domain" description="4Fe-4S ferredoxin-type" evidence="8">
    <location>
        <begin position="306"/>
        <end position="337"/>
    </location>
</feature>
<evidence type="ECO:0000256" key="3">
    <source>
        <dbReference type="ARBA" id="ARBA00022723"/>
    </source>
</evidence>
<dbReference type="PROSITE" id="PS51379">
    <property type="entry name" value="4FE4S_FER_2"/>
    <property type="match status" value="1"/>
</dbReference>
<dbReference type="InterPro" id="IPR003741">
    <property type="entry name" value="LUD_dom"/>
</dbReference>
<dbReference type="SUPFAM" id="SSF46548">
    <property type="entry name" value="alpha-helical ferredoxin"/>
    <property type="match status" value="1"/>
</dbReference>
<protein>
    <submittedName>
        <fullName evidence="9">LutB/LldF family L-lactate oxidation iron-sulfur protein</fullName>
    </submittedName>
</protein>
<dbReference type="InterPro" id="IPR017896">
    <property type="entry name" value="4Fe4S_Fe-S-bd"/>
</dbReference>
<evidence type="ECO:0000256" key="7">
    <source>
        <dbReference type="ARBA" id="ARBA00023014"/>
    </source>
</evidence>
<evidence type="ECO:0000256" key="5">
    <source>
        <dbReference type="ARBA" id="ARBA00022982"/>
    </source>
</evidence>
<dbReference type="InterPro" id="IPR004452">
    <property type="entry name" value="LutB/LldF"/>
</dbReference>
<gene>
    <name evidence="9" type="ORF">ACFOW7_16765</name>
</gene>
<dbReference type="PANTHER" id="PTHR47153">
    <property type="entry name" value="LACTATE UTILIZATION PROTEIN B"/>
    <property type="match status" value="1"/>
</dbReference>
<dbReference type="Pfam" id="PF13183">
    <property type="entry name" value="Fer4_8"/>
    <property type="match status" value="1"/>
</dbReference>
<dbReference type="InterPro" id="IPR009051">
    <property type="entry name" value="Helical_ferredxn"/>
</dbReference>
<reference evidence="10" key="1">
    <citation type="journal article" date="2019" name="Int. J. Syst. Evol. Microbiol.">
        <title>The Global Catalogue of Microorganisms (GCM) 10K type strain sequencing project: providing services to taxonomists for standard genome sequencing and annotation.</title>
        <authorList>
            <consortium name="The Broad Institute Genomics Platform"/>
            <consortium name="The Broad Institute Genome Sequencing Center for Infectious Disease"/>
            <person name="Wu L."/>
            <person name="Ma J."/>
        </authorList>
    </citation>
    <scope>NUCLEOTIDE SEQUENCE [LARGE SCALE GENOMIC DNA]</scope>
    <source>
        <strain evidence="10">LMG 29894</strain>
    </source>
</reference>
<dbReference type="EMBL" id="JBHSBU010000001">
    <property type="protein sequence ID" value="MFC4160989.1"/>
    <property type="molecule type" value="Genomic_DNA"/>
</dbReference>
<keyword evidence="6" id="KW-0408">Iron</keyword>
<keyword evidence="5" id="KW-0249">Electron transport</keyword>
<dbReference type="Gene3D" id="3.40.50.10420">
    <property type="entry name" value="NagB/RpiA/CoA transferase-like"/>
    <property type="match status" value="1"/>
</dbReference>
<sequence length="473" mass="51598">MSGAQHDFRQGVAASLANPDLQRSLARIPIKFVQGRARAAAEFGDFEALRLAGEAIRERVLADLAGWLERFEAAAQARGVQVHWAADAAEANRIVSQIAREAGVRTAVKSKSMVSEEIELNAALAAAGVETIETDLGEYVLQLAQERPSHIVAPIIHKNREEVAELFEHHHDRPQREPGWRDDIAGLCREARETLRPRFLEADLGISGANFLIAETGSIMLVTNEGNGRLCTTLPRVHIAITGIEKVVPTLDDAATLVRLLTRSATGQPISNYVSLLTGPRDPGTDEGPEAMHVVLLDNGRSGLWADPALRPMLRCIRCGACMNHCPVYQAIGGHPYGWVYPGPMGSVLTPGLRGLDAAPDLPHAATLCGQCEVACPVRIPLPDMLRTLREKQAASGRQPWLQKLGFAGWGWLARRPRLYRLATRQAAALLRLLGDQGQIDWLPGGWTRGRTFPAPEGNTFQAQYRAKRAADE</sequence>
<dbReference type="InterPro" id="IPR037171">
    <property type="entry name" value="NagB/RpiA_transferase-like"/>
</dbReference>
<evidence type="ECO:0000256" key="2">
    <source>
        <dbReference type="ARBA" id="ARBA00022485"/>
    </source>
</evidence>
<name>A0ABV8MTF2_9NEIS</name>